<dbReference type="Gene3D" id="3.30.559.10">
    <property type="entry name" value="Chloramphenicol acetyltransferase-like domain"/>
    <property type="match status" value="2"/>
</dbReference>
<dbReference type="Proteomes" id="UP000594364">
    <property type="component" value="Chromosome 1"/>
</dbReference>
<sequence length="590" mass="64291">MTPEIMTSDTPSSNRRLRVLSTWNQVAMRAYVRQVFCFPLDRKAGHEVPAHVHADADADADALALALALRSRIARGLALAVKQFPHFAGRVCLGPDGRGKAFVCMAPRDVVSLKLFDHRQDAADNDQASFAWSYSELQAQGFPCKAFVGPLFDLPYRLEEGGGSETGVPAAEVHARIIRGGLLLCFYVHHSLSDGIGICNFISTFATCTFQNKEAFLGGRGHGHSVAGQGRAGSGYPTDIDVDVPDDKTESLVRNFSFEQLMRKCPEYTILPVPTGPTAPPPPPPCVRHEDEDEDGSVPIPKTGRIFRFSLEKIAAMKSMARDWAKGSVDFSAGEYPSSFACLAAVTWSFCTVARLAAQQPLKTSTADDGATSARGRFVCSMGDIADKSHLLIPVSWRRRAFHDSLDGYASNAVGMARANTDVHAHLSVATQSSSSSTATDALGRMICLVDTSITAVDERFVVTRTAMFRAAPDPRFVGINWIPEDPLHFVVNSWRHLGADIKFDLPGFGGSDDLDLDLDLDIDHELGAGGRRADAVRRAQPTWNMGAGLVLPGKKDDEHYEILVTLEEASMSRLLSNPEWMRWVSDVIE</sequence>
<dbReference type="PANTHER" id="PTHR31642">
    <property type="entry name" value="TRICHOTHECENE 3-O-ACETYLTRANSFERASE"/>
    <property type="match status" value="1"/>
</dbReference>
<dbReference type="InterPro" id="IPR050317">
    <property type="entry name" value="Plant_Fungal_Acyltransferase"/>
</dbReference>
<proteinExistence type="predicted"/>
<evidence type="ECO:0000313" key="5">
    <source>
        <dbReference type="Proteomes" id="UP000594364"/>
    </source>
</evidence>
<accession>A0A7S9KMM8</accession>
<evidence type="ECO:0000256" key="2">
    <source>
        <dbReference type="SAM" id="MobiDB-lite"/>
    </source>
</evidence>
<name>A0A7S9KMM8_EPIFF</name>
<protein>
    <recommendedName>
        <fullName evidence="3">Trichothecene 3-O-acetyltransferase-like N-terminal domain-containing protein</fullName>
    </recommendedName>
</protein>
<keyword evidence="1" id="KW-0808">Transferase</keyword>
<feature type="compositionally biased region" description="Pro residues" evidence="2">
    <location>
        <begin position="274"/>
        <end position="286"/>
    </location>
</feature>
<dbReference type="GO" id="GO:0044550">
    <property type="term" value="P:secondary metabolite biosynthetic process"/>
    <property type="evidence" value="ECO:0007669"/>
    <property type="project" value="TreeGrafter"/>
</dbReference>
<evidence type="ECO:0000259" key="3">
    <source>
        <dbReference type="Pfam" id="PF22664"/>
    </source>
</evidence>
<dbReference type="Pfam" id="PF22664">
    <property type="entry name" value="TRI-like_N"/>
    <property type="match status" value="1"/>
</dbReference>
<gene>
    <name evidence="4" type="ORF">C2857_007342</name>
</gene>
<dbReference type="InterPro" id="IPR054710">
    <property type="entry name" value="Tri101-like_N"/>
</dbReference>
<evidence type="ECO:0000313" key="4">
    <source>
        <dbReference type="EMBL" id="QPG94926.1"/>
    </source>
</evidence>
<dbReference type="AlphaFoldDB" id="A0A7S9KMM8"/>
<dbReference type="OrthoDB" id="3548654at2759"/>
<reference evidence="4 5" key="1">
    <citation type="journal article" date="2018" name="PLoS Genet.">
        <title>Repeat elements organise 3D genome structure and mediate transcription in the filamentous fungus Epichloe festucae.</title>
        <authorList>
            <person name="Winter D.J."/>
            <person name="Ganley A.R.D."/>
            <person name="Young C.A."/>
            <person name="Liachko I."/>
            <person name="Schardl C.L."/>
            <person name="Dupont P.Y."/>
            <person name="Berry D."/>
            <person name="Ram A."/>
            <person name="Scott B."/>
            <person name="Cox M.P."/>
        </authorList>
    </citation>
    <scope>NUCLEOTIDE SEQUENCE [LARGE SCALE GENOMIC DNA]</scope>
    <source>
        <strain evidence="4 5">Fl1</strain>
    </source>
</reference>
<dbReference type="InterPro" id="IPR023213">
    <property type="entry name" value="CAT-like_dom_sf"/>
</dbReference>
<evidence type="ECO:0000256" key="1">
    <source>
        <dbReference type="ARBA" id="ARBA00022679"/>
    </source>
</evidence>
<dbReference type="EMBL" id="CP031385">
    <property type="protein sequence ID" value="QPG94926.1"/>
    <property type="molecule type" value="Genomic_DNA"/>
</dbReference>
<organism evidence="4 5">
    <name type="scientific">Epichloe festucae (strain Fl1)</name>
    <dbReference type="NCBI Taxonomy" id="877507"/>
    <lineage>
        <taxon>Eukaryota</taxon>
        <taxon>Fungi</taxon>
        <taxon>Dikarya</taxon>
        <taxon>Ascomycota</taxon>
        <taxon>Pezizomycotina</taxon>
        <taxon>Sordariomycetes</taxon>
        <taxon>Hypocreomycetidae</taxon>
        <taxon>Hypocreales</taxon>
        <taxon>Clavicipitaceae</taxon>
        <taxon>Epichloe</taxon>
    </lineage>
</organism>
<dbReference type="PANTHER" id="PTHR31642:SF310">
    <property type="entry name" value="FATTY ALCOHOL:CAFFEOYL-COA ACYLTRANSFERASE"/>
    <property type="match status" value="1"/>
</dbReference>
<dbReference type="GO" id="GO:0016747">
    <property type="term" value="F:acyltransferase activity, transferring groups other than amino-acyl groups"/>
    <property type="evidence" value="ECO:0007669"/>
    <property type="project" value="TreeGrafter"/>
</dbReference>
<keyword evidence="5" id="KW-1185">Reference proteome</keyword>
<feature type="region of interest" description="Disordered" evidence="2">
    <location>
        <begin position="272"/>
        <end position="299"/>
    </location>
</feature>
<feature type="domain" description="Trichothecene 3-O-acetyltransferase-like N-terminal" evidence="3">
    <location>
        <begin position="71"/>
        <end position="206"/>
    </location>
</feature>